<feature type="transmembrane region" description="Helical" evidence="1">
    <location>
        <begin position="6"/>
        <end position="27"/>
    </location>
</feature>
<protein>
    <submittedName>
        <fullName evidence="2">Uncharacterized protein</fullName>
    </submittedName>
</protein>
<feature type="transmembrane region" description="Helical" evidence="1">
    <location>
        <begin position="39"/>
        <end position="60"/>
    </location>
</feature>
<organism evidence="2 3">
    <name type="scientific">Spirosoma telluris</name>
    <dbReference type="NCBI Taxonomy" id="2183553"/>
    <lineage>
        <taxon>Bacteria</taxon>
        <taxon>Pseudomonadati</taxon>
        <taxon>Bacteroidota</taxon>
        <taxon>Cytophagia</taxon>
        <taxon>Cytophagales</taxon>
        <taxon>Cytophagaceae</taxon>
        <taxon>Spirosoma</taxon>
    </lineage>
</organism>
<keyword evidence="1" id="KW-0812">Transmembrane</keyword>
<reference evidence="2 3" key="1">
    <citation type="submission" date="2018-06" db="EMBL/GenBank/DDBJ databases">
        <title>Spirosoma sp. HMF3257 Genome sequencing and assembly.</title>
        <authorList>
            <person name="Kang H."/>
            <person name="Cha I."/>
            <person name="Kim H."/>
            <person name="Kang J."/>
            <person name="Joh K."/>
        </authorList>
    </citation>
    <scope>NUCLEOTIDE SEQUENCE [LARGE SCALE GENOMIC DNA]</scope>
    <source>
        <strain evidence="2 3">HMF3257</strain>
    </source>
</reference>
<proteinExistence type="predicted"/>
<evidence type="ECO:0000313" key="3">
    <source>
        <dbReference type="Proteomes" id="UP000249016"/>
    </source>
</evidence>
<keyword evidence="1" id="KW-0472">Membrane</keyword>
<dbReference type="RefSeq" id="WP_111340261.1">
    <property type="nucleotide sequence ID" value="NZ_QLII01000001.1"/>
</dbReference>
<accession>A0A327NDL7</accession>
<dbReference type="OrthoDB" id="961595at2"/>
<name>A0A327NDL7_9BACT</name>
<dbReference type="EMBL" id="QLII01000001">
    <property type="protein sequence ID" value="RAI73381.1"/>
    <property type="molecule type" value="Genomic_DNA"/>
</dbReference>
<dbReference type="Proteomes" id="UP000249016">
    <property type="component" value="Unassembled WGS sequence"/>
</dbReference>
<keyword evidence="1" id="KW-1133">Transmembrane helix</keyword>
<feature type="transmembrane region" description="Helical" evidence="1">
    <location>
        <begin position="66"/>
        <end position="85"/>
    </location>
</feature>
<keyword evidence="3" id="KW-1185">Reference proteome</keyword>
<sequence length="100" mass="10925">MKTITLLNWTLLVVYGMLLTYSSLTINQSGTDAAGRGMAAGYLFVGFILLAILLVINFLPFQLAQIVVFVVLLLPVASGLVHWIGQASMRIQTKQNNDGR</sequence>
<gene>
    <name evidence="2" type="ORF">HMF3257_01125</name>
</gene>
<evidence type="ECO:0000256" key="1">
    <source>
        <dbReference type="SAM" id="Phobius"/>
    </source>
</evidence>
<dbReference type="AlphaFoldDB" id="A0A327NDL7"/>
<comment type="caution">
    <text evidence="2">The sequence shown here is derived from an EMBL/GenBank/DDBJ whole genome shotgun (WGS) entry which is preliminary data.</text>
</comment>
<evidence type="ECO:0000313" key="2">
    <source>
        <dbReference type="EMBL" id="RAI73381.1"/>
    </source>
</evidence>